<evidence type="ECO:0000313" key="2">
    <source>
        <dbReference type="EMBL" id="KAJ5067227.1"/>
    </source>
</evidence>
<dbReference type="EMBL" id="JAPDFW010000132">
    <property type="protein sequence ID" value="KAJ5067227.1"/>
    <property type="molecule type" value="Genomic_DNA"/>
</dbReference>
<dbReference type="InterPro" id="IPR029058">
    <property type="entry name" value="AB_hydrolase_fold"/>
</dbReference>
<dbReference type="Proteomes" id="UP001149090">
    <property type="component" value="Unassembled WGS sequence"/>
</dbReference>
<dbReference type="Gene3D" id="3.40.50.1820">
    <property type="entry name" value="alpha/beta hydrolase"/>
    <property type="match status" value="2"/>
</dbReference>
<sequence>MGQNIVSKFAFVPPKINQGLNYENIFIIEIDKNKRIPIVWLFPENKSNSKINDSNDSQKQKEKQKEMEEKIKSRFSIIYSHGSSECLSMIEFLIEKFVKKTRTNFFAYEYIGYPFTQGKTSEKNIYKCAEAAYNFVTNTLKIPSNRIILFGYSIGSGPTIELATKKNCAGVILVSPLLSCIRSFLKAKKRLPNDIFNNLEKMPKVNFPTLIISGSDDQLIPPDHSQILYKALPNKSQYKLHMIQGGGHNDLESEFGSEFYGVIDDFLIYLSKKNPTLDDLDDSNFHPINQKLSVLDLDDSRFTTINFQNSIDSFTYDDIFCAPFILSQSQFPFFGDSCNLENFDTFPHSQQIEHNQNENQNQNQKSK</sequence>
<dbReference type="InterPro" id="IPR000073">
    <property type="entry name" value="AB_hydrolase_1"/>
</dbReference>
<dbReference type="PANTHER" id="PTHR12277:SF81">
    <property type="entry name" value="PROTEIN ABHD13"/>
    <property type="match status" value="1"/>
</dbReference>
<organism evidence="2 3">
    <name type="scientific">Anaeramoeba ignava</name>
    <name type="common">Anaerobic marine amoeba</name>
    <dbReference type="NCBI Taxonomy" id="1746090"/>
    <lineage>
        <taxon>Eukaryota</taxon>
        <taxon>Metamonada</taxon>
        <taxon>Anaeramoebidae</taxon>
        <taxon>Anaeramoeba</taxon>
    </lineage>
</organism>
<feature type="domain" description="AB hydrolase-1" evidence="1">
    <location>
        <begin position="187"/>
        <end position="253"/>
    </location>
</feature>
<dbReference type="SUPFAM" id="SSF53474">
    <property type="entry name" value="alpha/beta-Hydrolases"/>
    <property type="match status" value="1"/>
</dbReference>
<dbReference type="Pfam" id="PF05677">
    <property type="entry name" value="DUF818"/>
    <property type="match status" value="1"/>
</dbReference>
<accession>A0A9Q0R4M8</accession>
<name>A0A9Q0R4M8_ANAIG</name>
<comment type="caution">
    <text evidence="2">The sequence shown here is derived from an EMBL/GenBank/DDBJ whole genome shotgun (WGS) entry which is preliminary data.</text>
</comment>
<evidence type="ECO:0000259" key="1">
    <source>
        <dbReference type="Pfam" id="PF00561"/>
    </source>
</evidence>
<dbReference type="OrthoDB" id="446723at2759"/>
<dbReference type="Pfam" id="PF00561">
    <property type="entry name" value="Abhydrolase_1"/>
    <property type="match status" value="1"/>
</dbReference>
<dbReference type="AlphaFoldDB" id="A0A9Q0R4M8"/>
<keyword evidence="3" id="KW-1185">Reference proteome</keyword>
<dbReference type="InterPro" id="IPR008536">
    <property type="entry name" value="DUF818"/>
</dbReference>
<dbReference type="PANTHER" id="PTHR12277">
    <property type="entry name" value="ALPHA/BETA HYDROLASE DOMAIN-CONTAINING PROTEIN"/>
    <property type="match status" value="1"/>
</dbReference>
<protein>
    <recommendedName>
        <fullName evidence="1">AB hydrolase-1 domain-containing protein</fullName>
    </recommendedName>
</protein>
<gene>
    <name evidence="2" type="ORF">M0811_13187</name>
</gene>
<reference evidence="2" key="1">
    <citation type="submission" date="2022-10" db="EMBL/GenBank/DDBJ databases">
        <title>Novel sulphate-reducing endosymbionts in the free-living metamonad Anaeramoeba.</title>
        <authorList>
            <person name="Jerlstrom-Hultqvist J."/>
            <person name="Cepicka I."/>
            <person name="Gallot-Lavallee L."/>
            <person name="Salas-Leiva D."/>
            <person name="Curtis B.A."/>
            <person name="Zahonova K."/>
            <person name="Pipaliya S."/>
            <person name="Dacks J."/>
            <person name="Roger A.J."/>
        </authorList>
    </citation>
    <scope>NUCLEOTIDE SEQUENCE</scope>
    <source>
        <strain evidence="2">BMAN</strain>
    </source>
</reference>
<evidence type="ECO:0000313" key="3">
    <source>
        <dbReference type="Proteomes" id="UP001149090"/>
    </source>
</evidence>
<proteinExistence type="predicted"/>